<evidence type="ECO:0000256" key="6">
    <source>
        <dbReference type="ARBA" id="ARBA00022840"/>
    </source>
</evidence>
<dbReference type="EC" id="2.7.11.1" evidence="1"/>
<dbReference type="Proteomes" id="UP000031599">
    <property type="component" value="Unassembled WGS sequence"/>
</dbReference>
<dbReference type="GO" id="GO:0005524">
    <property type="term" value="F:ATP binding"/>
    <property type="evidence" value="ECO:0007669"/>
    <property type="project" value="UniProtKB-KW"/>
</dbReference>
<evidence type="ECO:0000256" key="3">
    <source>
        <dbReference type="ARBA" id="ARBA00022679"/>
    </source>
</evidence>
<accession>A0A0C2D1B6</accession>
<feature type="compositionally biased region" description="Polar residues" evidence="9">
    <location>
        <begin position="180"/>
        <end position="194"/>
    </location>
</feature>
<dbReference type="AlphaFoldDB" id="A0A0C2D1B6"/>
<evidence type="ECO:0000256" key="8">
    <source>
        <dbReference type="ARBA" id="ARBA00048679"/>
    </source>
</evidence>
<feature type="transmembrane region" description="Helical" evidence="10">
    <location>
        <begin position="464"/>
        <end position="482"/>
    </location>
</feature>
<dbReference type="PROSITE" id="PS50011">
    <property type="entry name" value="PROTEIN_KINASE_DOM"/>
    <property type="match status" value="1"/>
</dbReference>
<dbReference type="Gene3D" id="3.30.200.20">
    <property type="entry name" value="Phosphorylase Kinase, domain 1"/>
    <property type="match status" value="1"/>
</dbReference>
<dbReference type="PANTHER" id="PTHR24363:SF0">
    <property type="entry name" value="SERINE_THREONINE KINASE LIKE DOMAIN CONTAINING 1"/>
    <property type="match status" value="1"/>
</dbReference>
<reference evidence="12 13" key="1">
    <citation type="submission" date="2014-12" db="EMBL/GenBank/DDBJ databases">
        <title>Genome assembly of Enhygromyxa salina DSM 15201.</title>
        <authorList>
            <person name="Sharma G."/>
            <person name="Subramanian S."/>
        </authorList>
    </citation>
    <scope>NUCLEOTIDE SEQUENCE [LARGE SCALE GENOMIC DNA]</scope>
    <source>
        <strain evidence="12 13">DSM 15201</strain>
    </source>
</reference>
<dbReference type="EMBL" id="JMCC02000029">
    <property type="protein sequence ID" value="KIG17026.1"/>
    <property type="molecule type" value="Genomic_DNA"/>
</dbReference>
<evidence type="ECO:0000313" key="12">
    <source>
        <dbReference type="EMBL" id="KIG17026.1"/>
    </source>
</evidence>
<keyword evidence="6" id="KW-0067">ATP-binding</keyword>
<evidence type="ECO:0000256" key="5">
    <source>
        <dbReference type="ARBA" id="ARBA00022777"/>
    </source>
</evidence>
<keyword evidence="2" id="KW-0723">Serine/threonine-protein kinase</keyword>
<dbReference type="Gene3D" id="1.10.510.10">
    <property type="entry name" value="Transferase(Phosphotransferase) domain 1"/>
    <property type="match status" value="1"/>
</dbReference>
<evidence type="ECO:0000256" key="7">
    <source>
        <dbReference type="ARBA" id="ARBA00047899"/>
    </source>
</evidence>
<feature type="domain" description="Protein kinase" evidence="11">
    <location>
        <begin position="11"/>
        <end position="346"/>
    </location>
</feature>
<feature type="compositionally biased region" description="Polar residues" evidence="9">
    <location>
        <begin position="205"/>
        <end position="219"/>
    </location>
</feature>
<name>A0A0C2D1B6_9BACT</name>
<keyword evidence="4" id="KW-0547">Nucleotide-binding</keyword>
<dbReference type="CDD" id="cd14014">
    <property type="entry name" value="STKc_PknB_like"/>
    <property type="match status" value="1"/>
</dbReference>
<dbReference type="RefSeq" id="WP_052548611.1">
    <property type="nucleotide sequence ID" value="NZ_JMCC02000029.1"/>
</dbReference>
<evidence type="ECO:0000256" key="1">
    <source>
        <dbReference type="ARBA" id="ARBA00012513"/>
    </source>
</evidence>
<organism evidence="12 13">
    <name type="scientific">Enhygromyxa salina</name>
    <dbReference type="NCBI Taxonomy" id="215803"/>
    <lineage>
        <taxon>Bacteria</taxon>
        <taxon>Pseudomonadati</taxon>
        <taxon>Myxococcota</taxon>
        <taxon>Polyangia</taxon>
        <taxon>Nannocystales</taxon>
        <taxon>Nannocystaceae</taxon>
        <taxon>Enhygromyxa</taxon>
    </lineage>
</organism>
<dbReference type="InterPro" id="IPR011009">
    <property type="entry name" value="Kinase-like_dom_sf"/>
</dbReference>
<comment type="caution">
    <text evidence="12">The sequence shown here is derived from an EMBL/GenBank/DDBJ whole genome shotgun (WGS) entry which is preliminary data.</text>
</comment>
<sequence length="561" mass="60631">MVAGNIIGERYRIIEELGRGSFGTTYAAEDLGQDLGQNLDSGAGPRRVAIKQLDLRRVDDWKAVELFEREARVLASLDHPRIPDYIEFVPVAADHTGYLVQELAPGTSLAARLAAGERFSESQVRDIAEQLLEVLVYLAQLVPPVVHRDIKPGNVISSLPTVNQSTKASASGREALARAENSSLPTVNQSTKASASGREALARAENSSLPTVNQSTKASASGREALARAENTGDRCYLVDFGSVRDAVEAKSTGGSTVAGTFGYMAPEQLHGEASPRSDLFGLGMTLVHLLTGTCPAELDRKRLKVDFRPHVQLSRELADFVDRLIEPIADDRFADPQAALDHLRGVSLEVASSKPSALAAGMTGASIAASVAHSQRAAEQAARRKQELDQQRTRDVAARARPRVRLVRDPEGLALTIDPTPLGFRFAVQIWLPLFLTANPGFVVAGGVPFFGQYWPVFADNGVARFVVWGLFLMSLSLLVAHLRGQRFHLRVAGEHYAAWTRDPAKPVALGPISDLSVLVHEPTGNGYGSAVLELGETTKVFTRMSSKDLEQLEQLELLG</sequence>
<protein>
    <recommendedName>
        <fullName evidence="1">non-specific serine/threonine protein kinase</fullName>
        <ecNumber evidence="1">2.7.11.1</ecNumber>
    </recommendedName>
</protein>
<feature type="region of interest" description="Disordered" evidence="9">
    <location>
        <begin position="156"/>
        <end position="220"/>
    </location>
</feature>
<dbReference type="PANTHER" id="PTHR24363">
    <property type="entry name" value="SERINE/THREONINE PROTEIN KINASE"/>
    <property type="match status" value="1"/>
</dbReference>
<proteinExistence type="predicted"/>
<evidence type="ECO:0000259" key="11">
    <source>
        <dbReference type="PROSITE" id="PS50011"/>
    </source>
</evidence>
<keyword evidence="5 12" id="KW-0418">Kinase</keyword>
<comment type="catalytic activity">
    <reaction evidence="8">
        <text>L-seryl-[protein] + ATP = O-phospho-L-seryl-[protein] + ADP + H(+)</text>
        <dbReference type="Rhea" id="RHEA:17989"/>
        <dbReference type="Rhea" id="RHEA-COMP:9863"/>
        <dbReference type="Rhea" id="RHEA-COMP:11604"/>
        <dbReference type="ChEBI" id="CHEBI:15378"/>
        <dbReference type="ChEBI" id="CHEBI:29999"/>
        <dbReference type="ChEBI" id="CHEBI:30616"/>
        <dbReference type="ChEBI" id="CHEBI:83421"/>
        <dbReference type="ChEBI" id="CHEBI:456216"/>
        <dbReference type="EC" id="2.7.11.1"/>
    </reaction>
</comment>
<keyword evidence="10" id="KW-0472">Membrane</keyword>
<keyword evidence="10" id="KW-0812">Transmembrane</keyword>
<dbReference type="InterPro" id="IPR000719">
    <property type="entry name" value="Prot_kinase_dom"/>
</dbReference>
<keyword evidence="10" id="KW-1133">Transmembrane helix</keyword>
<evidence type="ECO:0000256" key="2">
    <source>
        <dbReference type="ARBA" id="ARBA00022527"/>
    </source>
</evidence>
<comment type="catalytic activity">
    <reaction evidence="7">
        <text>L-threonyl-[protein] + ATP = O-phospho-L-threonyl-[protein] + ADP + H(+)</text>
        <dbReference type="Rhea" id="RHEA:46608"/>
        <dbReference type="Rhea" id="RHEA-COMP:11060"/>
        <dbReference type="Rhea" id="RHEA-COMP:11605"/>
        <dbReference type="ChEBI" id="CHEBI:15378"/>
        <dbReference type="ChEBI" id="CHEBI:30013"/>
        <dbReference type="ChEBI" id="CHEBI:30616"/>
        <dbReference type="ChEBI" id="CHEBI:61977"/>
        <dbReference type="ChEBI" id="CHEBI:456216"/>
        <dbReference type="EC" id="2.7.11.1"/>
    </reaction>
</comment>
<dbReference type="SMART" id="SM00220">
    <property type="entry name" value="S_TKc"/>
    <property type="match status" value="1"/>
</dbReference>
<gene>
    <name evidence="12" type="ORF">DB30_03623</name>
</gene>
<evidence type="ECO:0000256" key="4">
    <source>
        <dbReference type="ARBA" id="ARBA00022741"/>
    </source>
</evidence>
<evidence type="ECO:0000256" key="10">
    <source>
        <dbReference type="SAM" id="Phobius"/>
    </source>
</evidence>
<feature type="transmembrane region" description="Helical" evidence="10">
    <location>
        <begin position="431"/>
        <end position="452"/>
    </location>
</feature>
<feature type="compositionally biased region" description="Polar residues" evidence="9">
    <location>
        <begin position="156"/>
        <end position="169"/>
    </location>
</feature>
<dbReference type="GO" id="GO:0004674">
    <property type="term" value="F:protein serine/threonine kinase activity"/>
    <property type="evidence" value="ECO:0007669"/>
    <property type="project" value="UniProtKB-KW"/>
</dbReference>
<evidence type="ECO:0000313" key="13">
    <source>
        <dbReference type="Proteomes" id="UP000031599"/>
    </source>
</evidence>
<evidence type="ECO:0000256" key="9">
    <source>
        <dbReference type="SAM" id="MobiDB-lite"/>
    </source>
</evidence>
<keyword evidence="3" id="KW-0808">Transferase</keyword>
<dbReference type="SUPFAM" id="SSF56112">
    <property type="entry name" value="Protein kinase-like (PK-like)"/>
    <property type="match status" value="1"/>
</dbReference>
<dbReference type="Pfam" id="PF00069">
    <property type="entry name" value="Pkinase"/>
    <property type="match status" value="2"/>
</dbReference>